<evidence type="ECO:0000313" key="1">
    <source>
        <dbReference type="EMBL" id="KXJ86834.1"/>
    </source>
</evidence>
<protein>
    <submittedName>
        <fullName evidence="1">Uncharacterized protein</fullName>
    </submittedName>
</protein>
<dbReference type="AlphaFoldDB" id="A0A136IPJ8"/>
<dbReference type="EMBL" id="KQ964265">
    <property type="protein sequence ID" value="KXJ86834.1"/>
    <property type="molecule type" value="Genomic_DNA"/>
</dbReference>
<feature type="non-terminal residue" evidence="1">
    <location>
        <position position="196"/>
    </location>
</feature>
<accession>A0A136IPJ8</accession>
<evidence type="ECO:0000313" key="2">
    <source>
        <dbReference type="Proteomes" id="UP000070501"/>
    </source>
</evidence>
<dbReference type="InParanoid" id="A0A136IPJ8"/>
<reference evidence="2" key="1">
    <citation type="submission" date="2016-02" db="EMBL/GenBank/DDBJ databases">
        <title>Draft genome sequence of Microdochium bolleyi, a fungal endophyte of beachgrass.</title>
        <authorList>
            <consortium name="DOE Joint Genome Institute"/>
            <person name="David A.S."/>
            <person name="May G."/>
            <person name="Haridas S."/>
            <person name="Lim J."/>
            <person name="Wang M."/>
            <person name="Labutti K."/>
            <person name="Lipzen A."/>
            <person name="Barry K."/>
            <person name="Grigoriev I.V."/>
        </authorList>
    </citation>
    <scope>NUCLEOTIDE SEQUENCE [LARGE SCALE GENOMIC DNA]</scope>
    <source>
        <strain evidence="2">J235TASD1</strain>
    </source>
</reference>
<sequence length="196" mass="20014">MATAAAAAAARAPATTPAPTLAAIWQLAPAPASLEASVIASTTELIASRPQYLVHYTVDCPRADTAENNACRQMSIYPAEVYYSQGSIRGGTYTDRAASRTTAWRCALGTCQSSDAGCQGPVFARCNQTITAGASGGGAVTTTTTSVAGCEAGQRSAVLHITAGAEKIGPPAYWLPTGMGTDVAVFASNYASAWNE</sequence>
<gene>
    <name evidence="1" type="ORF">Micbo1qcDRAFT_167913</name>
</gene>
<name>A0A136IPJ8_9PEZI</name>
<proteinExistence type="predicted"/>
<organism evidence="1 2">
    <name type="scientific">Microdochium bolleyi</name>
    <dbReference type="NCBI Taxonomy" id="196109"/>
    <lineage>
        <taxon>Eukaryota</taxon>
        <taxon>Fungi</taxon>
        <taxon>Dikarya</taxon>
        <taxon>Ascomycota</taxon>
        <taxon>Pezizomycotina</taxon>
        <taxon>Sordariomycetes</taxon>
        <taxon>Xylariomycetidae</taxon>
        <taxon>Xylariales</taxon>
        <taxon>Microdochiaceae</taxon>
        <taxon>Microdochium</taxon>
    </lineage>
</organism>
<keyword evidence="2" id="KW-1185">Reference proteome</keyword>
<dbReference type="OrthoDB" id="5237294at2759"/>
<dbReference type="Proteomes" id="UP000070501">
    <property type="component" value="Unassembled WGS sequence"/>
</dbReference>